<protein>
    <submittedName>
        <fullName evidence="7">E3 ubiquitin-protein ligase SDIR1</fullName>
    </submittedName>
</protein>
<keyword evidence="2 4" id="KW-0863">Zinc-finger</keyword>
<keyword evidence="8" id="KW-1185">Reference proteome</keyword>
<feature type="compositionally biased region" description="Basic residues" evidence="5">
    <location>
        <begin position="316"/>
        <end position="332"/>
    </location>
</feature>
<feature type="compositionally biased region" description="Basic and acidic residues" evidence="5">
    <location>
        <begin position="122"/>
        <end position="135"/>
    </location>
</feature>
<dbReference type="OrthoDB" id="8062037at2759"/>
<proteinExistence type="predicted"/>
<gene>
    <name evidence="7" type="primary">SDIR1</name>
    <name evidence="7" type="ORF">AXF42_Ash011972</name>
</gene>
<dbReference type="PANTHER" id="PTHR45931">
    <property type="entry name" value="SI:CH211-59O9.10"/>
    <property type="match status" value="1"/>
</dbReference>
<organism evidence="7 8">
    <name type="scientific">Apostasia shenzhenica</name>
    <dbReference type="NCBI Taxonomy" id="1088818"/>
    <lineage>
        <taxon>Eukaryota</taxon>
        <taxon>Viridiplantae</taxon>
        <taxon>Streptophyta</taxon>
        <taxon>Embryophyta</taxon>
        <taxon>Tracheophyta</taxon>
        <taxon>Spermatophyta</taxon>
        <taxon>Magnoliopsida</taxon>
        <taxon>Liliopsida</taxon>
        <taxon>Asparagales</taxon>
        <taxon>Orchidaceae</taxon>
        <taxon>Apostasioideae</taxon>
        <taxon>Apostasia</taxon>
    </lineage>
</organism>
<evidence type="ECO:0000256" key="2">
    <source>
        <dbReference type="ARBA" id="ARBA00022771"/>
    </source>
</evidence>
<dbReference type="AlphaFoldDB" id="A0A2I0AJF9"/>
<keyword evidence="1" id="KW-0479">Metal-binding</keyword>
<dbReference type="SUPFAM" id="SSF57850">
    <property type="entry name" value="RING/U-box"/>
    <property type="match status" value="1"/>
</dbReference>
<dbReference type="FunFam" id="3.30.40.10:FF:000594">
    <property type="entry name" value="RING/U-box superfamily protein"/>
    <property type="match status" value="1"/>
</dbReference>
<dbReference type="Gene3D" id="3.30.40.10">
    <property type="entry name" value="Zinc/RING finger domain, C3HC4 (zinc finger)"/>
    <property type="match status" value="1"/>
</dbReference>
<name>A0A2I0AJF9_9ASPA</name>
<dbReference type="InterPro" id="IPR013083">
    <property type="entry name" value="Znf_RING/FYVE/PHD"/>
</dbReference>
<keyword evidence="3" id="KW-0862">Zinc</keyword>
<evidence type="ECO:0000313" key="7">
    <source>
        <dbReference type="EMBL" id="PKA55680.1"/>
    </source>
</evidence>
<feature type="domain" description="RING-type" evidence="6">
    <location>
        <begin position="592"/>
        <end position="633"/>
    </location>
</feature>
<reference evidence="7 8" key="1">
    <citation type="journal article" date="2017" name="Nature">
        <title>The Apostasia genome and the evolution of orchids.</title>
        <authorList>
            <person name="Zhang G.Q."/>
            <person name="Liu K.W."/>
            <person name="Li Z."/>
            <person name="Lohaus R."/>
            <person name="Hsiao Y.Y."/>
            <person name="Niu S.C."/>
            <person name="Wang J.Y."/>
            <person name="Lin Y.C."/>
            <person name="Xu Q."/>
            <person name="Chen L.J."/>
            <person name="Yoshida K."/>
            <person name="Fujiwara S."/>
            <person name="Wang Z.W."/>
            <person name="Zhang Y.Q."/>
            <person name="Mitsuda N."/>
            <person name="Wang M."/>
            <person name="Liu G.H."/>
            <person name="Pecoraro L."/>
            <person name="Huang H.X."/>
            <person name="Xiao X.J."/>
            <person name="Lin M."/>
            <person name="Wu X.Y."/>
            <person name="Wu W.L."/>
            <person name="Chen Y.Y."/>
            <person name="Chang S.B."/>
            <person name="Sakamoto S."/>
            <person name="Ohme-Takagi M."/>
            <person name="Yagi M."/>
            <person name="Zeng S.J."/>
            <person name="Shen C.Y."/>
            <person name="Yeh C.M."/>
            <person name="Luo Y.B."/>
            <person name="Tsai W.C."/>
            <person name="Van de Peer Y."/>
            <person name="Liu Z.J."/>
        </authorList>
    </citation>
    <scope>NUCLEOTIDE SEQUENCE [LARGE SCALE GENOMIC DNA]</scope>
    <source>
        <strain evidence="8">cv. Shenzhen</strain>
        <tissue evidence="7">Stem</tissue>
    </source>
</reference>
<evidence type="ECO:0000256" key="4">
    <source>
        <dbReference type="PROSITE-ProRule" id="PRU00175"/>
    </source>
</evidence>
<dbReference type="PANTHER" id="PTHR45931:SF24">
    <property type="entry name" value="RING-TYPE DOMAIN-CONTAINING PROTEIN"/>
    <property type="match status" value="1"/>
</dbReference>
<dbReference type="InterPro" id="IPR001841">
    <property type="entry name" value="Znf_RING"/>
</dbReference>
<feature type="compositionally biased region" description="Basic and acidic residues" evidence="5">
    <location>
        <begin position="296"/>
        <end position="305"/>
    </location>
</feature>
<feature type="region of interest" description="Disordered" evidence="5">
    <location>
        <begin position="384"/>
        <end position="405"/>
    </location>
</feature>
<dbReference type="PROSITE" id="PS50089">
    <property type="entry name" value="ZF_RING_2"/>
    <property type="match status" value="1"/>
</dbReference>
<dbReference type="GO" id="GO:0006511">
    <property type="term" value="P:ubiquitin-dependent protein catabolic process"/>
    <property type="evidence" value="ECO:0007669"/>
    <property type="project" value="TreeGrafter"/>
</dbReference>
<evidence type="ECO:0000256" key="5">
    <source>
        <dbReference type="SAM" id="MobiDB-lite"/>
    </source>
</evidence>
<feature type="region of interest" description="Disordered" evidence="5">
    <location>
        <begin position="81"/>
        <end position="102"/>
    </location>
</feature>
<dbReference type="Pfam" id="PF13639">
    <property type="entry name" value="zf-RING_2"/>
    <property type="match status" value="1"/>
</dbReference>
<dbReference type="STRING" id="1088818.A0A2I0AJF9"/>
<dbReference type="GO" id="GO:0005634">
    <property type="term" value="C:nucleus"/>
    <property type="evidence" value="ECO:0007669"/>
    <property type="project" value="TreeGrafter"/>
</dbReference>
<sequence length="637" mass="72644">MDSWRPADCTHLRESSVLNMNGSAHTDGKSGSQAWEVKSPHLRSALEPENLTLGQTGVMKENGKNEVIICLEDENPFPFHARDRRRKTDKRLERKDKHFPDFPLVGSSLSNRSFSGFHDLAKSSKEDEDLSRPQHGDSTGKNGRKDKSIIQCDNLDNTAYLDVIGGVSSYEIQSSPLDDEYSLSEKNKGKMIIEDDNLDDVLEVKPQSQPSRFSSRLGEELINVTDDKPSSFGSYQNVCRRAAYDVKESTSNEFSGTDPRYINEVNTCNFPHWRDGIECGDSDRASVVHRSSRISENYHRSEPSHDSQASPDQASKRRHQNRKRRGKGKRKSNLFENYVGESTASLDQRLHYPNLHAETSIMRRNGNFCGTCLEAGNYSQEARWNSPPMQSIDFSDNSNARASQVESDERLARELQEQFYHEMSVFNDAERVDATIAWSLQKDEDAEAAAYIAKIGRPNARESRHSCNQPSSLFWNYSSHLTDRATAHLRRNSNYAEMFPQIAVFDELRRNFPNEMDLDTRLDILEQVEDILENSGMLESDDLDYYHDFNEHDYETLLALDDNIIRHNGASDTQINRLPLSAVEDNKNEETCSVCLEIPLVGETMRLLPCLHKFHKECIDTWLKRKPLCPVCKSNIA</sequence>
<evidence type="ECO:0000313" key="8">
    <source>
        <dbReference type="Proteomes" id="UP000236161"/>
    </source>
</evidence>
<dbReference type="GO" id="GO:0061630">
    <property type="term" value="F:ubiquitin protein ligase activity"/>
    <property type="evidence" value="ECO:0007669"/>
    <property type="project" value="TreeGrafter"/>
</dbReference>
<dbReference type="GO" id="GO:0008270">
    <property type="term" value="F:zinc ion binding"/>
    <property type="evidence" value="ECO:0007669"/>
    <property type="project" value="UniProtKB-KW"/>
</dbReference>
<evidence type="ECO:0000256" key="1">
    <source>
        <dbReference type="ARBA" id="ARBA00022723"/>
    </source>
</evidence>
<feature type="region of interest" description="Disordered" evidence="5">
    <location>
        <begin position="288"/>
        <end position="335"/>
    </location>
</feature>
<accession>A0A2I0AJF9</accession>
<dbReference type="InterPro" id="IPR051834">
    <property type="entry name" value="RING_finger_E3_ligase"/>
</dbReference>
<dbReference type="EMBL" id="KZ451978">
    <property type="protein sequence ID" value="PKA55680.1"/>
    <property type="molecule type" value="Genomic_DNA"/>
</dbReference>
<feature type="region of interest" description="Disordered" evidence="5">
    <location>
        <begin position="122"/>
        <end position="148"/>
    </location>
</feature>
<feature type="compositionally biased region" description="Basic and acidic residues" evidence="5">
    <location>
        <begin position="90"/>
        <end position="100"/>
    </location>
</feature>
<evidence type="ECO:0000256" key="3">
    <source>
        <dbReference type="ARBA" id="ARBA00022833"/>
    </source>
</evidence>
<dbReference type="SMART" id="SM00184">
    <property type="entry name" value="RING"/>
    <property type="match status" value="1"/>
</dbReference>
<evidence type="ECO:0000259" key="6">
    <source>
        <dbReference type="PROSITE" id="PS50089"/>
    </source>
</evidence>
<dbReference type="Proteomes" id="UP000236161">
    <property type="component" value="Unassembled WGS sequence"/>
</dbReference>